<feature type="domain" description="Glucose-1-phosphate adenylyltransferase/Bifunctional protein GlmU-like C-terminal hexapeptide" evidence="4">
    <location>
        <begin position="289"/>
        <end position="358"/>
    </location>
</feature>
<dbReference type="PANTHER" id="PTHR43523">
    <property type="entry name" value="GLUCOSE-1-PHOSPHATE ADENYLYLTRANSFERASE-RELATED"/>
    <property type="match status" value="1"/>
</dbReference>
<proteinExistence type="inferred from homology"/>
<comment type="similarity">
    <text evidence="1">Belongs to the bacterial/plant glucose-1-phosphate adenylyltransferase family.</text>
</comment>
<gene>
    <name evidence="5" type="primary">glgD</name>
    <name evidence="5" type="ORF">I6N96_18375</name>
</gene>
<keyword evidence="5" id="KW-0808">Transferase</keyword>
<dbReference type="RefSeq" id="WP_209559033.1">
    <property type="nucleotide sequence ID" value="NZ_JAEDXU010000014.1"/>
</dbReference>
<evidence type="ECO:0000256" key="2">
    <source>
        <dbReference type="ARBA" id="ARBA00023056"/>
    </source>
</evidence>
<keyword evidence="2" id="KW-0320">Glycogen biosynthesis</keyword>
<feature type="domain" description="Nucleotidyl transferase" evidence="3">
    <location>
        <begin position="19"/>
        <end position="155"/>
    </location>
</feature>
<dbReference type="InterPro" id="IPR029044">
    <property type="entry name" value="Nucleotide-diphossugar_trans"/>
</dbReference>
<dbReference type="InterPro" id="IPR011832">
    <property type="entry name" value="GlgDAde_trans"/>
</dbReference>
<dbReference type="Gene3D" id="2.160.10.10">
    <property type="entry name" value="Hexapeptide repeat proteins"/>
    <property type="match status" value="1"/>
</dbReference>
<sequence length="384" mass="43525">MKTNRMCAIIGNIERFEELMPLIEKRPLATLPFDCKYRLIDFQLSSLVNANIDRLFMVFNEGETQSVFDHIGGGKEWDLDSLKNRFFTYFYQDFIKRKAEGKLYYSSLIDYLQKSKSEYTAFMGSRMLCNLDLRAILKIHQAQQNDMTVVYKRVDKTSVCSADMLLNINEEGSVTGTHSLQDSDAETEKVALSMEGYIIQTDWLIEKLEWAQENDGSPSLVDFMKEQFGQAKCSTYEYTGYLKNIYDIQSYYKANMDMLDPQKFNALMYSNQKIYTKLKNEVPTYYSATSHVKNSQFATGCVVQGTVENSLVSRRTKIAEGAVVKHSIINASAKIASDAQVEYAILDKGVVVDPGVQIKGTPEEIVVIRKGAHVTSDVFGGEGK</sequence>
<dbReference type="SUPFAM" id="SSF53448">
    <property type="entry name" value="Nucleotide-diphospho-sugar transferases"/>
    <property type="match status" value="1"/>
</dbReference>
<comment type="caution">
    <text evidence="5">The sequence shown here is derived from an EMBL/GenBank/DDBJ whole genome shotgun (WGS) entry which is preliminary data.</text>
</comment>
<evidence type="ECO:0000259" key="3">
    <source>
        <dbReference type="Pfam" id="PF00483"/>
    </source>
</evidence>
<dbReference type="NCBIfam" id="TIGR02092">
    <property type="entry name" value="glgD"/>
    <property type="match status" value="1"/>
</dbReference>
<dbReference type="CDD" id="cd04651">
    <property type="entry name" value="LbH_G1P_AT_C"/>
    <property type="match status" value="1"/>
</dbReference>
<dbReference type="InterPro" id="IPR005835">
    <property type="entry name" value="NTP_transferase_dom"/>
</dbReference>
<dbReference type="SUPFAM" id="SSF51161">
    <property type="entry name" value="Trimeric LpxA-like enzymes"/>
    <property type="match status" value="1"/>
</dbReference>
<dbReference type="InterPro" id="IPR011004">
    <property type="entry name" value="Trimer_LpxA-like_sf"/>
</dbReference>
<keyword evidence="5" id="KW-0548">Nucleotidyltransferase</keyword>
<dbReference type="InterPro" id="IPR056818">
    <property type="entry name" value="GlmU/GlgC-like_hexapep"/>
</dbReference>
<protein>
    <submittedName>
        <fullName evidence="5">Glucose-1-phosphate adenylyltransferase subunit GlgD</fullName>
        <ecNumber evidence="5">2.7.7.27</ecNumber>
    </submittedName>
</protein>
<dbReference type="InterPro" id="IPR011831">
    <property type="entry name" value="ADP-Glc_PPase"/>
</dbReference>
<dbReference type="EC" id="2.7.7.27" evidence="5"/>
<evidence type="ECO:0000313" key="5">
    <source>
        <dbReference type="EMBL" id="MBP1048264.1"/>
    </source>
</evidence>
<organism evidence="5 6">
    <name type="scientific">Enterococcus larvae</name>
    <dbReference type="NCBI Taxonomy" id="2794352"/>
    <lineage>
        <taxon>Bacteria</taxon>
        <taxon>Bacillati</taxon>
        <taxon>Bacillota</taxon>
        <taxon>Bacilli</taxon>
        <taxon>Lactobacillales</taxon>
        <taxon>Enterococcaceae</taxon>
        <taxon>Enterococcus</taxon>
    </lineage>
</organism>
<evidence type="ECO:0000256" key="1">
    <source>
        <dbReference type="ARBA" id="ARBA00010443"/>
    </source>
</evidence>
<evidence type="ECO:0000259" key="4">
    <source>
        <dbReference type="Pfam" id="PF24894"/>
    </source>
</evidence>
<dbReference type="Gene3D" id="3.90.550.10">
    <property type="entry name" value="Spore Coat Polysaccharide Biosynthesis Protein SpsA, Chain A"/>
    <property type="match status" value="1"/>
</dbReference>
<reference evidence="5 6" key="1">
    <citation type="submission" date="2020-12" db="EMBL/GenBank/DDBJ databases">
        <title>Vagococcus allomyrinae sp. nov. and Enterococcus lavae sp. nov., isolated from the larvae of Allomyrina dichotoma.</title>
        <authorList>
            <person name="Lee S.D."/>
        </authorList>
    </citation>
    <scope>NUCLEOTIDE SEQUENCE [LARGE SCALE GENOMIC DNA]</scope>
    <source>
        <strain evidence="5 6">BWM-S5</strain>
    </source>
</reference>
<dbReference type="Pfam" id="PF24894">
    <property type="entry name" value="Hexapep_GlmU"/>
    <property type="match status" value="1"/>
</dbReference>
<name>A0ABS4CR52_9ENTE</name>
<dbReference type="EMBL" id="JAEDXU010000014">
    <property type="protein sequence ID" value="MBP1048264.1"/>
    <property type="molecule type" value="Genomic_DNA"/>
</dbReference>
<evidence type="ECO:0000313" key="6">
    <source>
        <dbReference type="Proteomes" id="UP000673375"/>
    </source>
</evidence>
<keyword evidence="6" id="KW-1185">Reference proteome</keyword>
<dbReference type="GO" id="GO:0008878">
    <property type="term" value="F:glucose-1-phosphate adenylyltransferase activity"/>
    <property type="evidence" value="ECO:0007669"/>
    <property type="project" value="UniProtKB-EC"/>
</dbReference>
<dbReference type="Pfam" id="PF00483">
    <property type="entry name" value="NTP_transferase"/>
    <property type="match status" value="1"/>
</dbReference>
<dbReference type="PANTHER" id="PTHR43523:SF6">
    <property type="entry name" value="GLYCOGEN BIOSYNTHESIS PROTEIN GLGD"/>
    <property type="match status" value="1"/>
</dbReference>
<dbReference type="Proteomes" id="UP000673375">
    <property type="component" value="Unassembled WGS sequence"/>
</dbReference>
<accession>A0ABS4CR52</accession>